<dbReference type="EMBL" id="DRTV01000145">
    <property type="protein sequence ID" value="HHF58184.1"/>
    <property type="molecule type" value="Genomic_DNA"/>
</dbReference>
<protein>
    <submittedName>
        <fullName evidence="3">NADH-quinone oxidoreductase subunit NuoB</fullName>
        <ecNumber evidence="3">1.6.5.11</ecNumber>
    </submittedName>
</protein>
<name>A0A7C5I4K9_UNCW3</name>
<keyword evidence="3" id="KW-0560">Oxidoreductase</keyword>
<dbReference type="SUPFAM" id="SSF56770">
    <property type="entry name" value="HydA/Nqo6-like"/>
    <property type="match status" value="1"/>
</dbReference>
<gene>
    <name evidence="3" type="primary">nuoB</name>
    <name evidence="3" type="ORF">ENL41_02025</name>
</gene>
<dbReference type="GO" id="GO:0045271">
    <property type="term" value="C:respiratory chain complex I"/>
    <property type="evidence" value="ECO:0007669"/>
    <property type="project" value="TreeGrafter"/>
</dbReference>
<dbReference type="GO" id="GO:0009060">
    <property type="term" value="P:aerobic respiration"/>
    <property type="evidence" value="ECO:0007669"/>
    <property type="project" value="TreeGrafter"/>
</dbReference>
<dbReference type="PANTHER" id="PTHR11995:SF14">
    <property type="entry name" value="NADH DEHYDROGENASE [UBIQUINONE] IRON-SULFUR PROTEIN 7, MITOCHONDRIAL"/>
    <property type="match status" value="1"/>
</dbReference>
<dbReference type="AlphaFoldDB" id="A0A7C5I4K9"/>
<dbReference type="InterPro" id="IPR006137">
    <property type="entry name" value="NADH_UbQ_OxRdtase-like_20kDa"/>
</dbReference>
<dbReference type="PANTHER" id="PTHR11995">
    <property type="entry name" value="NADH DEHYDROGENASE"/>
    <property type="match status" value="1"/>
</dbReference>
<dbReference type="Pfam" id="PF01058">
    <property type="entry name" value="Oxidored_q6"/>
    <property type="match status" value="1"/>
</dbReference>
<dbReference type="Gene3D" id="3.40.50.12280">
    <property type="match status" value="1"/>
</dbReference>
<evidence type="ECO:0000259" key="2">
    <source>
        <dbReference type="Pfam" id="PF01058"/>
    </source>
</evidence>
<proteinExistence type="predicted"/>
<organism evidence="3">
    <name type="scientific">candidate division WOR-3 bacterium</name>
    <dbReference type="NCBI Taxonomy" id="2052148"/>
    <lineage>
        <taxon>Bacteria</taxon>
        <taxon>Bacteria division WOR-3</taxon>
    </lineage>
</organism>
<comment type="caution">
    <text evidence="3">The sequence shown here is derived from an EMBL/GenBank/DDBJ whole genome shotgun (WGS) entry which is preliminary data.</text>
</comment>
<feature type="domain" description="NADH:ubiquinone oxidoreductase-like 20kDa subunit" evidence="2">
    <location>
        <begin position="57"/>
        <end position="154"/>
    </location>
</feature>
<dbReference type="GO" id="GO:0016491">
    <property type="term" value="F:oxidoreductase activity"/>
    <property type="evidence" value="ECO:0007669"/>
    <property type="project" value="UniProtKB-KW"/>
</dbReference>
<dbReference type="NCBIfam" id="NF005012">
    <property type="entry name" value="PRK06411.1"/>
    <property type="match status" value="1"/>
</dbReference>
<dbReference type="GO" id="GO:0008137">
    <property type="term" value="F:NADH dehydrogenase (ubiquinone) activity"/>
    <property type="evidence" value="ECO:0007669"/>
    <property type="project" value="TreeGrafter"/>
</dbReference>
<dbReference type="EC" id="1.6.5.11" evidence="3"/>
<evidence type="ECO:0000256" key="1">
    <source>
        <dbReference type="ARBA" id="ARBA00022719"/>
    </source>
</evidence>
<reference evidence="3" key="1">
    <citation type="journal article" date="2020" name="mSystems">
        <title>Genome- and Community-Level Interaction Insights into Carbon Utilization and Element Cycling Functions of Hydrothermarchaeota in Hydrothermal Sediment.</title>
        <authorList>
            <person name="Zhou Z."/>
            <person name="Liu Y."/>
            <person name="Xu W."/>
            <person name="Pan J."/>
            <person name="Luo Z.H."/>
            <person name="Li M."/>
        </authorList>
    </citation>
    <scope>NUCLEOTIDE SEQUENCE [LARGE SCALE GENOMIC DNA]</scope>
    <source>
        <strain evidence="3">HyVt-94</strain>
    </source>
</reference>
<sequence>MPYVMRKPTESIIETPSGEGDDIMGEKEPLKKLIRAIWVFNWFNSCGFTELLPVVASRWDMERFGMIPVGSPRHADVLIIAGYQTFKSIKRAQRIYEQMPDPKVVLALGSCTMTGGMYWDSYNTVKRLDDYLPVTMYVPGCPPRPEAIFEAVGKLIEMIDPKFLEKKR</sequence>
<accession>A0A7C5I4K9</accession>
<dbReference type="GO" id="GO:0015990">
    <property type="term" value="P:electron transport coupled proton transport"/>
    <property type="evidence" value="ECO:0007669"/>
    <property type="project" value="TreeGrafter"/>
</dbReference>
<evidence type="ECO:0000313" key="3">
    <source>
        <dbReference type="EMBL" id="HHF58184.1"/>
    </source>
</evidence>
<dbReference type="Proteomes" id="UP000886014">
    <property type="component" value="Unassembled WGS sequence"/>
</dbReference>
<dbReference type="GO" id="GO:0051536">
    <property type="term" value="F:iron-sulfur cluster binding"/>
    <property type="evidence" value="ECO:0007669"/>
    <property type="project" value="InterPro"/>
</dbReference>
<dbReference type="GO" id="GO:0048038">
    <property type="term" value="F:quinone binding"/>
    <property type="evidence" value="ECO:0007669"/>
    <property type="project" value="UniProtKB-KW"/>
</dbReference>
<keyword evidence="1" id="KW-0874">Quinone</keyword>